<sequence>MTELVPQLRRWFETLDDRSLTVVLQVNDVLRLAANLPSAPRKRSRPALKRELRAVRVWAARASTAELAHMATHVLQKARHQLKCHLGFDPEIVDAPNAEQLGAMLVALGRPIGQLVLFGLLLGDVPVSPLARAHQAELADRLANAPDSVVVERRWHEHGGHGGNHDVTGAEKRPDDAPPREEHVAEEQSPLTTLATLETDLAALRDDAHALAAELRALATRVAEGEAPDDDTTRRLAEYQQARRAFLARCADHLGDLEPNTSFDALATKLGQARERWEQEQRQRTRRVAELRLKISQLRQVIAGEQDATVRDPLTQALAHYLDDWKTLVHDEPPPGEEEDTPPAAGNAGNTVADGNTVSAGNAGNTVAAGSTVPAGDARNASKDTGQNEHHESSDPEITVVSEHREDSPDDTDVPEERATPVVDEGGPENADATPTDAVVRVDDAPRAEPAELAEPAESPEDMTAAFPWEEGDPPPAVQLVREGRLAEAYWVTAASEPGRRADVLRLAAAAYRAQNATDASAVQTALDLDPQSLAADHDASVLAATAVLRSGLVAGWGHPVLGQLWPGPSLPPAWEALLEAAVDAVRRGHRIDPAADGPHRESTVDAGGAAGAAGGVVAELGERARRLAEELPNRTISYQRGTRVLQRLAREDQPLGRALRAVREWAEGAASHQDLTAVAQGLHGAHVAEDLIEEADEATRTPKQAKVPIVAGARRALRRSIEEVAALVTEAEMAGRGLAAGEPGADAAGAALARIAADLEGVPAPPGMAGAALALFRRWLRSPDRVRTSPLVETPAPDAQDLARPTEDVLLVLPDLPRTADGHPDLSDPRTPGVLARLLEPVDEPQVLATYCERGDLRSARRLLDVVRARGADSEESDLFDRMRESLADAHARWERRHRAALNAARELLARVRTQNRLPAADEVVAIGRLESLETVPDGAYDVAARELDELTADLRARQEEYVTRLREELARLRIGQKDRDRIGALLDAGDTVTADEFLAFLREGKTLPEADPVVGGDLSGFVSLLRGGAGRPSSRPTTARAWANLAVRQRELTALTQLAEAGVTAWDALAESCARAPHRTAALVRTVLGLLGLEDGRIREVSRNKRGIRQFRCVVDTLVERSYVAALGSAARNEYTVFLAVDERRGRGVLDMLGDAVHRGAAIVLYLHVMDLAARRSLTAESRGGRAQALVVDPAVVGWVAANAPGSWRATQRITLPWTGLNPYTPFVAGLVPPEVFFGRDRELEEVASERGGLFVYGGRQLGKSALLRRVQASFDNRVTQHAVYLDLKAAGIGEQDPASVIWRALTAELKARGVLGPRVSDEADAATVVTQVRAWLLANPARRVLLLADEADAFLNADSRGVPGPGGVSHFPNVLRLKELMESTERRFKVVFAGLHQVQRFGHLSNVPLAHGGPDILVGPLQPGDAQRLVVTPMAALGYRFQRPELVWRLLAATNYQPALIQIFCDELVRALHRRTPGQDAPPCVVTEEDVEAVAANDRVRARIAERLRFTINLEDRYRVLTLVIALRGLDDSFREAYAPEELLEAAKEAWPAGFDQLTVSQVRIYLEEMVGLGLLTRTSQRRYAVRGPNVVNMLGTRADLERELVETDFDLPYEYNPRFARRLLKQQGGREWRSPLTEGELAQLLAVGEEDAGVSVVAGTPALGIDRVPVVIRAYAELREIRVRTATAADVSKVVADATRAKTPTVVVVDLRGVAESDAASVVKRLSTPVAARRLRAAVVLVDPDSASSVAACAATEPVLPTRWSEDSIRGWPECPFNTPAQRRELIEATGGWPDLVENVIEWTSQGATMPQALAMIRRVAEQPARAESHLGKVGLGPDLRPRLDGWVDYFEPGEVVPPADVAAALDVERPQVKELIDALDVRGLLDQREDGLALDRVVHRCLHTLRQAG</sequence>
<feature type="region of interest" description="Disordered" evidence="2">
    <location>
        <begin position="328"/>
        <end position="442"/>
    </location>
</feature>
<dbReference type="InterPro" id="IPR027417">
    <property type="entry name" value="P-loop_NTPase"/>
</dbReference>
<reference evidence="4 5" key="1">
    <citation type="submission" date="2022-06" db="EMBL/GenBank/DDBJ databases">
        <title>Genomic Encyclopedia of Archaeal and Bacterial Type Strains, Phase II (KMG-II): from individual species to whole genera.</title>
        <authorList>
            <person name="Goeker M."/>
        </authorList>
    </citation>
    <scope>NUCLEOTIDE SEQUENCE [LARGE SCALE GENOMIC DNA]</scope>
    <source>
        <strain evidence="4 5">DSM 40477</strain>
    </source>
</reference>
<feature type="coiled-coil region" evidence="1">
    <location>
        <begin position="194"/>
        <end position="221"/>
    </location>
</feature>
<dbReference type="Gene3D" id="3.40.50.300">
    <property type="entry name" value="P-loop containing nucleotide triphosphate hydrolases"/>
    <property type="match status" value="1"/>
</dbReference>
<dbReference type="Proteomes" id="UP001205311">
    <property type="component" value="Unassembled WGS sequence"/>
</dbReference>
<evidence type="ECO:0000313" key="5">
    <source>
        <dbReference type="Proteomes" id="UP001205311"/>
    </source>
</evidence>
<feature type="coiled-coil region" evidence="1">
    <location>
        <begin position="274"/>
        <end position="308"/>
    </location>
</feature>
<name>A0ABT1HUR2_STRSD</name>
<comment type="caution">
    <text evidence="4">The sequence shown here is derived from an EMBL/GenBank/DDBJ whole genome shotgun (WGS) entry which is preliminary data.</text>
</comment>
<evidence type="ECO:0000256" key="1">
    <source>
        <dbReference type="SAM" id="Coils"/>
    </source>
</evidence>
<dbReference type="EMBL" id="JAMTCP010000015">
    <property type="protein sequence ID" value="MCP2259264.1"/>
    <property type="molecule type" value="Genomic_DNA"/>
</dbReference>
<feature type="region of interest" description="Disordered" evidence="2">
    <location>
        <begin position="157"/>
        <end position="189"/>
    </location>
</feature>
<dbReference type="RefSeq" id="WP_253670165.1">
    <property type="nucleotide sequence ID" value="NZ_JAMTCP010000015.1"/>
</dbReference>
<gene>
    <name evidence="4" type="ORF">LX15_002965</name>
</gene>
<organism evidence="4 5">
    <name type="scientific">Streptoalloteichus tenebrarius (strain ATCC 17920 / DSM 40477 / JCM 4838 / CBS 697.72 / NBRC 16177 / NCIMB 11028 / NRRL B-12390 / A12253. 1 / ISP 5477)</name>
    <name type="common">Streptomyces tenebrarius</name>
    <dbReference type="NCBI Taxonomy" id="1933"/>
    <lineage>
        <taxon>Bacteria</taxon>
        <taxon>Bacillati</taxon>
        <taxon>Actinomycetota</taxon>
        <taxon>Actinomycetes</taxon>
        <taxon>Pseudonocardiales</taxon>
        <taxon>Pseudonocardiaceae</taxon>
        <taxon>Streptoalloteichus</taxon>
    </lineage>
</organism>
<evidence type="ECO:0000256" key="2">
    <source>
        <dbReference type="SAM" id="MobiDB-lite"/>
    </source>
</evidence>
<keyword evidence="5" id="KW-1185">Reference proteome</keyword>
<feature type="compositionally biased region" description="Basic and acidic residues" evidence="2">
    <location>
        <begin position="380"/>
        <end position="394"/>
    </location>
</feature>
<feature type="domain" description="ORC1/DEAH AAA+ ATPase" evidence="3">
    <location>
        <begin position="1252"/>
        <end position="1402"/>
    </location>
</feature>
<dbReference type="InterPro" id="IPR049945">
    <property type="entry name" value="AAA_22"/>
</dbReference>
<dbReference type="Pfam" id="PF13401">
    <property type="entry name" value="AAA_22"/>
    <property type="match status" value="1"/>
</dbReference>
<evidence type="ECO:0000313" key="4">
    <source>
        <dbReference type="EMBL" id="MCP2259264.1"/>
    </source>
</evidence>
<proteinExistence type="predicted"/>
<accession>A0ABT1HUR2</accession>
<feature type="compositionally biased region" description="Polar residues" evidence="2">
    <location>
        <begin position="348"/>
        <end position="369"/>
    </location>
</feature>
<keyword evidence="1" id="KW-0175">Coiled coil</keyword>
<evidence type="ECO:0000259" key="3">
    <source>
        <dbReference type="Pfam" id="PF13401"/>
    </source>
</evidence>
<protein>
    <recommendedName>
        <fullName evidence="3">ORC1/DEAH AAA+ ATPase domain-containing protein</fullName>
    </recommendedName>
</protein>
<dbReference type="SUPFAM" id="SSF52540">
    <property type="entry name" value="P-loop containing nucleoside triphosphate hydrolases"/>
    <property type="match status" value="1"/>
</dbReference>
<feature type="compositionally biased region" description="Basic and acidic residues" evidence="2">
    <location>
        <begin position="157"/>
        <end position="186"/>
    </location>
</feature>